<protein>
    <submittedName>
        <fullName evidence="2">Putative exported lipase</fullName>
    </submittedName>
</protein>
<dbReference type="GO" id="GO:0004806">
    <property type="term" value="F:triacylglycerol lipase activity"/>
    <property type="evidence" value="ECO:0007669"/>
    <property type="project" value="InterPro"/>
</dbReference>
<dbReference type="SUPFAM" id="SSF53474">
    <property type="entry name" value="alpha/beta-Hydrolases"/>
    <property type="match status" value="1"/>
</dbReference>
<dbReference type="Proteomes" id="UP000287519">
    <property type="component" value="Unassembled WGS sequence"/>
</dbReference>
<proteinExistence type="predicted"/>
<dbReference type="InterPro" id="IPR005152">
    <property type="entry name" value="Lipase_secreted"/>
</dbReference>
<name>A0A402C1Q7_RHOWR</name>
<dbReference type="InterPro" id="IPR029058">
    <property type="entry name" value="AB_hydrolase_fold"/>
</dbReference>
<reference evidence="2 3" key="1">
    <citation type="submission" date="2018-11" db="EMBL/GenBank/DDBJ databases">
        <title>Microbial catabolism of amino acid.</title>
        <authorList>
            <person name="Hibi M."/>
            <person name="Ogawa J."/>
        </authorList>
    </citation>
    <scope>NUCLEOTIDE SEQUENCE [LARGE SCALE GENOMIC DNA]</scope>
    <source>
        <strain evidence="2 3">C31-06</strain>
    </source>
</reference>
<feature type="signal peptide" evidence="1">
    <location>
        <begin position="1"/>
        <end position="23"/>
    </location>
</feature>
<gene>
    <name evidence="2" type="ORF">Rhow_008672</name>
</gene>
<dbReference type="OrthoDB" id="9798122at2"/>
<evidence type="ECO:0000256" key="1">
    <source>
        <dbReference type="SAM" id="SignalP"/>
    </source>
</evidence>
<dbReference type="PANTHER" id="PTHR34853">
    <property type="match status" value="1"/>
</dbReference>
<dbReference type="Gene3D" id="3.40.50.1820">
    <property type="entry name" value="alpha/beta hydrolase"/>
    <property type="match status" value="2"/>
</dbReference>
<organism evidence="2 3">
    <name type="scientific">Rhodococcus wratislaviensis</name>
    <name type="common">Tsukamurella wratislaviensis</name>
    <dbReference type="NCBI Taxonomy" id="44752"/>
    <lineage>
        <taxon>Bacteria</taxon>
        <taxon>Bacillati</taxon>
        <taxon>Actinomycetota</taxon>
        <taxon>Actinomycetes</taxon>
        <taxon>Mycobacteriales</taxon>
        <taxon>Nocardiaceae</taxon>
        <taxon>Rhodococcus</taxon>
    </lineage>
</organism>
<dbReference type="RefSeq" id="WP_124390278.1">
    <property type="nucleotide sequence ID" value="NZ_BHYM01000009.1"/>
</dbReference>
<dbReference type="EMBL" id="BHYM01000009">
    <property type="protein sequence ID" value="GCE37507.1"/>
    <property type="molecule type" value="Genomic_DNA"/>
</dbReference>
<feature type="chain" id="PRO_5019214578" evidence="1">
    <location>
        <begin position="24"/>
        <end position="373"/>
    </location>
</feature>
<dbReference type="GO" id="GO:0016042">
    <property type="term" value="P:lipid catabolic process"/>
    <property type="evidence" value="ECO:0007669"/>
    <property type="project" value="InterPro"/>
</dbReference>
<keyword evidence="1" id="KW-0732">Signal</keyword>
<sequence length="373" mass="39303">MRVVGAAVAAVLLLLTGATEVSAQPPGILLSQEQLPPGTVPAQAGDSVRVRYSTLRTSTATGESTGSVFLPRGDPPAGGWPVVSYAHGTVGVADQCAPSVAGFNYVELPAIEQWLAAGYAVAATDYAGIGTPGVNAYLDGPAAAANAVDVVLAAHEVYGDVLADRWIVTGLSQGGQATYFAAREATTRAPALDFRGAVAVAAPTHLEQLFPAAGPAVPALPTTGIVNYALLTLAGIDDQRPEVDIRRYLSPTGLDLMEFAKVTCSRELGRYLLAHPTSVGDLFAAPLWNDRFRELFREMQQVPVDGFDRPLRVVHSLSDASVPIPLTWAQLAEMRQHGVNVEFQQLVGEDHRGSLMASMPESLAFAARVLSPR</sequence>
<dbReference type="AlphaFoldDB" id="A0A402C1Q7"/>
<evidence type="ECO:0000313" key="3">
    <source>
        <dbReference type="Proteomes" id="UP000287519"/>
    </source>
</evidence>
<evidence type="ECO:0000313" key="2">
    <source>
        <dbReference type="EMBL" id="GCE37507.1"/>
    </source>
</evidence>
<accession>A0A402C1Q7</accession>
<dbReference type="Pfam" id="PF03583">
    <property type="entry name" value="LIP"/>
    <property type="match status" value="1"/>
</dbReference>
<dbReference type="PIRSF" id="PIRSF029171">
    <property type="entry name" value="Esterase_LipA"/>
    <property type="match status" value="1"/>
</dbReference>
<dbReference type="PANTHER" id="PTHR34853:SF1">
    <property type="entry name" value="LIPASE 5"/>
    <property type="match status" value="1"/>
</dbReference>
<keyword evidence="3" id="KW-1185">Reference proteome</keyword>
<comment type="caution">
    <text evidence="2">The sequence shown here is derived from an EMBL/GenBank/DDBJ whole genome shotgun (WGS) entry which is preliminary data.</text>
</comment>